<dbReference type="EMBL" id="JAIQCV010000007">
    <property type="protein sequence ID" value="KAH1081777.1"/>
    <property type="molecule type" value="Genomic_DNA"/>
</dbReference>
<keyword evidence="3" id="KW-1185">Reference proteome</keyword>
<dbReference type="OrthoDB" id="1937804at2759"/>
<name>A0A9D3VGG2_9ROSI</name>
<gene>
    <name evidence="2" type="ORF">J1N35_021538</name>
</gene>
<dbReference type="PANTHER" id="PTHR46033:SF8">
    <property type="entry name" value="PROTEIN MAINTENANCE OF MERISTEMS-LIKE"/>
    <property type="match status" value="1"/>
</dbReference>
<protein>
    <recommendedName>
        <fullName evidence="1">Aminotransferase-like plant mobile domain-containing protein</fullName>
    </recommendedName>
</protein>
<reference evidence="2 3" key="1">
    <citation type="journal article" date="2021" name="Plant Biotechnol. J.">
        <title>Multi-omics assisted identification of the key and species-specific regulatory components of drought-tolerant mechanisms in Gossypium stocksii.</title>
        <authorList>
            <person name="Yu D."/>
            <person name="Ke L."/>
            <person name="Zhang D."/>
            <person name="Wu Y."/>
            <person name="Sun Y."/>
            <person name="Mei J."/>
            <person name="Sun J."/>
            <person name="Sun Y."/>
        </authorList>
    </citation>
    <scope>NUCLEOTIDE SEQUENCE [LARGE SCALE GENOMIC DNA]</scope>
    <source>
        <strain evidence="3">cv. E1</strain>
        <tissue evidence="2">Leaf</tissue>
    </source>
</reference>
<dbReference type="InterPro" id="IPR019557">
    <property type="entry name" value="AminoTfrase-like_pln_mobile"/>
</dbReference>
<organism evidence="2 3">
    <name type="scientific">Gossypium stocksii</name>
    <dbReference type="NCBI Taxonomy" id="47602"/>
    <lineage>
        <taxon>Eukaryota</taxon>
        <taxon>Viridiplantae</taxon>
        <taxon>Streptophyta</taxon>
        <taxon>Embryophyta</taxon>
        <taxon>Tracheophyta</taxon>
        <taxon>Spermatophyta</taxon>
        <taxon>Magnoliopsida</taxon>
        <taxon>eudicotyledons</taxon>
        <taxon>Gunneridae</taxon>
        <taxon>Pentapetalae</taxon>
        <taxon>rosids</taxon>
        <taxon>malvids</taxon>
        <taxon>Malvales</taxon>
        <taxon>Malvaceae</taxon>
        <taxon>Malvoideae</taxon>
        <taxon>Gossypium</taxon>
    </lineage>
</organism>
<sequence length="94" mass="10707">MHTFHFLCGEWTITLEDVAIQLGLSVDNDAVTDSRHIVDPTSLCYDLLGCPPDDSTTKFTGLKFLWLKENFETLSNYATEREKMSAARAYYCSF</sequence>
<accession>A0A9D3VGG2</accession>
<proteinExistence type="predicted"/>
<dbReference type="Pfam" id="PF10536">
    <property type="entry name" value="PMD"/>
    <property type="match status" value="1"/>
</dbReference>
<dbReference type="InterPro" id="IPR044824">
    <property type="entry name" value="MAIN-like"/>
</dbReference>
<evidence type="ECO:0000259" key="1">
    <source>
        <dbReference type="Pfam" id="PF10536"/>
    </source>
</evidence>
<dbReference type="PANTHER" id="PTHR46033">
    <property type="entry name" value="PROTEIN MAIN-LIKE 2"/>
    <property type="match status" value="1"/>
</dbReference>
<evidence type="ECO:0000313" key="2">
    <source>
        <dbReference type="EMBL" id="KAH1081777.1"/>
    </source>
</evidence>
<dbReference type="GO" id="GO:0010073">
    <property type="term" value="P:meristem maintenance"/>
    <property type="evidence" value="ECO:0007669"/>
    <property type="project" value="InterPro"/>
</dbReference>
<dbReference type="AlphaFoldDB" id="A0A9D3VGG2"/>
<comment type="caution">
    <text evidence="2">The sequence shown here is derived from an EMBL/GenBank/DDBJ whole genome shotgun (WGS) entry which is preliminary data.</text>
</comment>
<dbReference type="Proteomes" id="UP000828251">
    <property type="component" value="Unassembled WGS sequence"/>
</dbReference>
<feature type="domain" description="Aminotransferase-like plant mobile" evidence="1">
    <location>
        <begin position="2"/>
        <end position="81"/>
    </location>
</feature>
<evidence type="ECO:0000313" key="3">
    <source>
        <dbReference type="Proteomes" id="UP000828251"/>
    </source>
</evidence>